<dbReference type="EMBL" id="JXJN01026731">
    <property type="status" value="NOT_ANNOTATED_CDS"/>
    <property type="molecule type" value="Genomic_DNA"/>
</dbReference>
<name>A0A1B0C6K4_9MUSC</name>
<evidence type="ECO:0000313" key="2">
    <source>
        <dbReference type="Proteomes" id="UP000092460"/>
    </source>
</evidence>
<evidence type="ECO:0000313" key="1">
    <source>
        <dbReference type="EnsemblMetazoa" id="GPPI050521-PA"/>
    </source>
</evidence>
<dbReference type="EMBL" id="JXJN01026730">
    <property type="status" value="NOT_ANNOTATED_CDS"/>
    <property type="molecule type" value="Genomic_DNA"/>
</dbReference>
<keyword evidence="2" id="KW-1185">Reference proteome</keyword>
<accession>A0A1B0C6K4</accession>
<dbReference type="EMBL" id="JXJN01026733">
    <property type="status" value="NOT_ANNOTATED_CDS"/>
    <property type="molecule type" value="Genomic_DNA"/>
</dbReference>
<dbReference type="AlphaFoldDB" id="A0A1B0C6K4"/>
<proteinExistence type="predicted"/>
<dbReference type="Proteomes" id="UP000092460">
    <property type="component" value="Unassembled WGS sequence"/>
</dbReference>
<reference evidence="2" key="1">
    <citation type="submission" date="2015-01" db="EMBL/GenBank/DDBJ databases">
        <authorList>
            <person name="Aksoy S."/>
            <person name="Warren W."/>
            <person name="Wilson R.K."/>
        </authorList>
    </citation>
    <scope>NUCLEOTIDE SEQUENCE [LARGE SCALE GENOMIC DNA]</scope>
    <source>
        <strain evidence="2">IAEA</strain>
    </source>
</reference>
<dbReference type="EnsemblMetazoa" id="GPPI050521-RA">
    <property type="protein sequence ID" value="GPPI050521-PA"/>
    <property type="gene ID" value="GPPI050521"/>
</dbReference>
<organism evidence="1 2">
    <name type="scientific">Glossina palpalis gambiensis</name>
    <dbReference type="NCBI Taxonomy" id="67801"/>
    <lineage>
        <taxon>Eukaryota</taxon>
        <taxon>Metazoa</taxon>
        <taxon>Ecdysozoa</taxon>
        <taxon>Arthropoda</taxon>
        <taxon>Hexapoda</taxon>
        <taxon>Insecta</taxon>
        <taxon>Pterygota</taxon>
        <taxon>Neoptera</taxon>
        <taxon>Endopterygota</taxon>
        <taxon>Diptera</taxon>
        <taxon>Brachycera</taxon>
        <taxon>Muscomorpha</taxon>
        <taxon>Hippoboscoidea</taxon>
        <taxon>Glossinidae</taxon>
        <taxon>Glossina</taxon>
    </lineage>
</organism>
<dbReference type="EMBL" id="JXJN01026732">
    <property type="status" value="NOT_ANNOTATED_CDS"/>
    <property type="molecule type" value="Genomic_DNA"/>
</dbReference>
<reference evidence="1" key="2">
    <citation type="submission" date="2020-05" db="UniProtKB">
        <authorList>
            <consortium name="EnsemblMetazoa"/>
        </authorList>
    </citation>
    <scope>IDENTIFICATION</scope>
    <source>
        <strain evidence="1">IAEA</strain>
    </source>
</reference>
<sequence>MQNLLEKSQPAQQLSLEIASDFITDCLAAIRITCNVIADHLEADENIFARPYQQLSFKDLSDRILYYKSAANIQL</sequence>
<protein>
    <submittedName>
        <fullName evidence="1">Uncharacterized protein</fullName>
    </submittedName>
</protein>
<dbReference type="VEuPathDB" id="VectorBase:GPPI050521"/>